<evidence type="ECO:0000256" key="1">
    <source>
        <dbReference type="ARBA" id="ARBA00022884"/>
    </source>
</evidence>
<dbReference type="InterPro" id="IPR002075">
    <property type="entry name" value="NTF2_dom"/>
</dbReference>
<gene>
    <name evidence="3" type="ORF">AXG93_2062s1100</name>
</gene>
<name>A0A176VE03_MARPO</name>
<evidence type="ECO:0000313" key="4">
    <source>
        <dbReference type="Proteomes" id="UP000077202"/>
    </source>
</evidence>
<dbReference type="SUPFAM" id="SSF54427">
    <property type="entry name" value="NTF2-like"/>
    <property type="match status" value="1"/>
</dbReference>
<feature type="domain" description="NTF2" evidence="2">
    <location>
        <begin position="108"/>
        <end position="225"/>
    </location>
</feature>
<accession>A0A176VE03</accession>
<keyword evidence="1" id="KW-0694">RNA-binding</keyword>
<sequence>MCHSLPHVYKLLRRLFPVDLKLFSSPAASPPLQSYCRAESQPPEAVYYTSPGGTRHLLEVERIRSMFGPWIMGSKWSTCFYLNEGVDIRQEMANTVPQEFDPPLIQLIGEAFVLEYYHVLNNNPQDLRRYYGRSSTVTRTHSKVDDLVETKASTEEAMTKIISFVSGWKAEITSVISQEAFPHRVLILVTGYFSNPESVRRNFVQTFLLGLQNGENYLKNDVLRLTGVEIGEDLNCFSCTLESEENLRLIELHSAFLKEFKVIPPLDLNSKSPRQAVPPRISPISRKPVPLKHQPEMRRLEQGECFCFLPPSQPPQELAQAWAECVRDSTCSDKSEYGSTWEQLENIGLRVILPRPISTPSLMNVKMKDELGGHEVEETLFLDDETEYDSYYTFRRLTEDFTLLRNYPEIPINLYGSS</sequence>
<protein>
    <recommendedName>
        <fullName evidence="2">NTF2 domain-containing protein</fullName>
    </recommendedName>
</protein>
<evidence type="ECO:0000259" key="2">
    <source>
        <dbReference type="PROSITE" id="PS50177"/>
    </source>
</evidence>
<dbReference type="EMBL" id="LVLJ01003929">
    <property type="protein sequence ID" value="OAE19099.1"/>
    <property type="molecule type" value="Genomic_DNA"/>
</dbReference>
<dbReference type="PANTHER" id="PTHR10693:SF20">
    <property type="entry name" value="AT27578P"/>
    <property type="match status" value="1"/>
</dbReference>
<dbReference type="AlphaFoldDB" id="A0A176VE03"/>
<dbReference type="Proteomes" id="UP000077202">
    <property type="component" value="Unassembled WGS sequence"/>
</dbReference>
<dbReference type="Gene3D" id="3.10.450.50">
    <property type="match status" value="1"/>
</dbReference>
<dbReference type="PANTHER" id="PTHR10693">
    <property type="entry name" value="RAS GTPASE-ACTIVATING PROTEIN-BINDING PROTEIN"/>
    <property type="match status" value="1"/>
</dbReference>
<dbReference type="InterPro" id="IPR018222">
    <property type="entry name" value="Nuclear_transport_factor_2_euk"/>
</dbReference>
<reference evidence="3" key="1">
    <citation type="submission" date="2016-03" db="EMBL/GenBank/DDBJ databases">
        <title>Mechanisms controlling the formation of the plant cell surface in tip-growing cells are functionally conserved among land plants.</title>
        <authorList>
            <person name="Honkanen S."/>
            <person name="Jones V.A."/>
            <person name="Morieri G."/>
            <person name="Champion C."/>
            <person name="Hetherington A.J."/>
            <person name="Kelly S."/>
            <person name="Saint-Marcoux D."/>
            <person name="Proust H."/>
            <person name="Prescott H."/>
            <person name="Dolan L."/>
        </authorList>
    </citation>
    <scope>NUCLEOTIDE SEQUENCE [LARGE SCALE GENOMIC DNA]</scope>
    <source>
        <tissue evidence="3">Whole gametophyte</tissue>
    </source>
</reference>
<keyword evidence="4" id="KW-1185">Reference proteome</keyword>
<comment type="caution">
    <text evidence="3">The sequence shown here is derived from an EMBL/GenBank/DDBJ whole genome shotgun (WGS) entry which is preliminary data.</text>
</comment>
<dbReference type="GO" id="GO:0003729">
    <property type="term" value="F:mRNA binding"/>
    <property type="evidence" value="ECO:0007669"/>
    <property type="project" value="TreeGrafter"/>
</dbReference>
<dbReference type="Pfam" id="PF02136">
    <property type="entry name" value="NTF2"/>
    <property type="match status" value="1"/>
</dbReference>
<dbReference type="PROSITE" id="PS50177">
    <property type="entry name" value="NTF2_DOMAIN"/>
    <property type="match status" value="1"/>
</dbReference>
<dbReference type="GO" id="GO:0005829">
    <property type="term" value="C:cytosol"/>
    <property type="evidence" value="ECO:0007669"/>
    <property type="project" value="TreeGrafter"/>
</dbReference>
<dbReference type="InterPro" id="IPR032710">
    <property type="entry name" value="NTF2-like_dom_sf"/>
</dbReference>
<dbReference type="InterPro" id="IPR039539">
    <property type="entry name" value="Ras_GTPase_bind_prot"/>
</dbReference>
<proteinExistence type="predicted"/>
<organism evidence="3 4">
    <name type="scientific">Marchantia polymorpha subsp. ruderalis</name>
    <dbReference type="NCBI Taxonomy" id="1480154"/>
    <lineage>
        <taxon>Eukaryota</taxon>
        <taxon>Viridiplantae</taxon>
        <taxon>Streptophyta</taxon>
        <taxon>Embryophyta</taxon>
        <taxon>Marchantiophyta</taxon>
        <taxon>Marchantiopsida</taxon>
        <taxon>Marchantiidae</taxon>
        <taxon>Marchantiales</taxon>
        <taxon>Marchantiaceae</taxon>
        <taxon>Marchantia</taxon>
    </lineage>
</organism>
<dbReference type="GO" id="GO:1990904">
    <property type="term" value="C:ribonucleoprotein complex"/>
    <property type="evidence" value="ECO:0007669"/>
    <property type="project" value="TreeGrafter"/>
</dbReference>
<dbReference type="CDD" id="cd00780">
    <property type="entry name" value="NTF2"/>
    <property type="match status" value="1"/>
</dbReference>
<evidence type="ECO:0000313" key="3">
    <source>
        <dbReference type="EMBL" id="OAE19099.1"/>
    </source>
</evidence>